<keyword evidence="1" id="KW-0175">Coiled coil</keyword>
<accession>W9Y7M8</accession>
<proteinExistence type="predicted"/>
<dbReference type="eggNOG" id="ENOG502QURU">
    <property type="taxonomic scope" value="Eukaryota"/>
</dbReference>
<dbReference type="STRING" id="1182541.W9Y7M8"/>
<dbReference type="GeneID" id="19160882"/>
<comment type="caution">
    <text evidence="3">The sequence shown here is derived from an EMBL/GenBank/DDBJ whole genome shotgun (WGS) entry which is preliminary data.</text>
</comment>
<sequence>MASQATNTQLEAAANFTRPLSISTLSINTAAAQQNLPLFTRGSGDYNEPVPDPPAARRAASTGAISSHGASSQSYDASRPGLSSRQASWQPGMPLPGPPPGPPPSSSRYQSATGVPTFAQVGPSSRANNYRVPLRPPVLSPLPPTPANWSDDVSSRRTGKSPMSLHIETTNLDRPVPLPAGLNRSAAMRLSSYKGLLERRKQRRSIYEGPTAESSALTIETDPWSEAISPSVYSNEHSPILESAGPEVMSAKFERHAGQTFNKLAQRVQPSEGGRSLYLSMNDRSASFTGAGNNVIGAPRTSSKALPTPPLSQKNPASAHSILPSTASSVSEPAQGEQDSFIAQASHRHHEFLLRESQATSDLDRLRLFMTFIIGESNIRRQRYPGPFVDGMFDADMANQRLFNGTLGDVSRETEIVATETDHPRQTPEIDSSSHPEATWWREFRPALSPIASMSNDELSSRGRTASRWWQSQTGSETDGGTKTMKRTKRESKYMGLSTLSVQEVLSAETTPREFHDINHVDDAYPEEKGEKVNQNTFGLYTEGAYDPTRDRQLSKSQAPSLLDISRFITLPPPYPRHYPAINNGHPRLSTYRNAVRTLSDLNELQSRRSRHNVAVEALRAEHVRTVNERQQSFQAHVQVQISEGSISYAEAAEAEQALRLEDHKAEKECLQAEFDTLQDVLINPMHDMLNDRITQVSAKIDDLTKELVAEMHGQNVDRPQQEGDAMPEILEYLTQLKWLFETREHMHREVFDLLSERNEKYKAIVLLPYRQVNNLDKLRDTDDFFTRDGLERRTRFFAEAAVRYERFVQLVAENVAREVDLQSSAFWDIAPLVLDLVQRLPNEPEQLGAIEIPEAEYAETPSYRDFPQQYLYSLLEHAEKSTYQFIESQISLHCLLHEVKGALIGAQCRAAEAANARETRDRRGDDTSQNNDIKDWQIEQETSATAELKQQVTMIEEQWYEALGSALQAKKGQVKMCLEKIGGWDESLEMEA</sequence>
<keyword evidence="4" id="KW-1185">Reference proteome</keyword>
<evidence type="ECO:0000256" key="2">
    <source>
        <dbReference type="SAM" id="MobiDB-lite"/>
    </source>
</evidence>
<evidence type="ECO:0000313" key="3">
    <source>
        <dbReference type="EMBL" id="EXJ85645.1"/>
    </source>
</evidence>
<protein>
    <submittedName>
        <fullName evidence="3">Uncharacterized protein</fullName>
    </submittedName>
</protein>
<gene>
    <name evidence="3" type="ORF">A1O1_06011</name>
</gene>
<reference evidence="3 4" key="1">
    <citation type="submission" date="2013-03" db="EMBL/GenBank/DDBJ databases">
        <title>The Genome Sequence of Capronia coronata CBS 617.96.</title>
        <authorList>
            <consortium name="The Broad Institute Genomics Platform"/>
            <person name="Cuomo C."/>
            <person name="de Hoog S."/>
            <person name="Gorbushina A."/>
            <person name="Walker B."/>
            <person name="Young S.K."/>
            <person name="Zeng Q."/>
            <person name="Gargeya S."/>
            <person name="Fitzgerald M."/>
            <person name="Haas B."/>
            <person name="Abouelleil A."/>
            <person name="Allen A.W."/>
            <person name="Alvarado L."/>
            <person name="Arachchi H.M."/>
            <person name="Berlin A.M."/>
            <person name="Chapman S.B."/>
            <person name="Gainer-Dewar J."/>
            <person name="Goldberg J."/>
            <person name="Griggs A."/>
            <person name="Gujja S."/>
            <person name="Hansen M."/>
            <person name="Howarth C."/>
            <person name="Imamovic A."/>
            <person name="Ireland A."/>
            <person name="Larimer J."/>
            <person name="McCowan C."/>
            <person name="Murphy C."/>
            <person name="Pearson M."/>
            <person name="Poon T.W."/>
            <person name="Priest M."/>
            <person name="Roberts A."/>
            <person name="Saif S."/>
            <person name="Shea T."/>
            <person name="Sisk P."/>
            <person name="Sykes S."/>
            <person name="Wortman J."/>
            <person name="Nusbaum C."/>
            <person name="Birren B."/>
        </authorList>
    </citation>
    <scope>NUCLEOTIDE SEQUENCE [LARGE SCALE GENOMIC DNA]</scope>
    <source>
        <strain evidence="3 4">CBS 617.96</strain>
    </source>
</reference>
<feature type="coiled-coil region" evidence="1">
    <location>
        <begin position="654"/>
        <end position="707"/>
    </location>
</feature>
<feature type="compositionally biased region" description="Pro residues" evidence="2">
    <location>
        <begin position="93"/>
        <end position="105"/>
    </location>
</feature>
<feature type="region of interest" description="Disordered" evidence="2">
    <location>
        <begin position="463"/>
        <end position="489"/>
    </location>
</feature>
<feature type="compositionally biased region" description="Polar residues" evidence="2">
    <location>
        <begin position="300"/>
        <end position="337"/>
    </location>
</feature>
<feature type="compositionally biased region" description="Pro residues" evidence="2">
    <location>
        <begin position="134"/>
        <end position="146"/>
    </location>
</feature>
<evidence type="ECO:0000256" key="1">
    <source>
        <dbReference type="SAM" id="Coils"/>
    </source>
</evidence>
<dbReference type="AlphaFoldDB" id="W9Y7M8"/>
<dbReference type="Proteomes" id="UP000019484">
    <property type="component" value="Unassembled WGS sequence"/>
</dbReference>
<evidence type="ECO:0000313" key="4">
    <source>
        <dbReference type="Proteomes" id="UP000019484"/>
    </source>
</evidence>
<feature type="compositionally biased region" description="Polar residues" evidence="2">
    <location>
        <begin position="63"/>
        <end position="89"/>
    </location>
</feature>
<dbReference type="HOGENOM" id="CLU_002370_0_0_1"/>
<feature type="region of interest" description="Disordered" evidence="2">
    <location>
        <begin position="290"/>
        <end position="337"/>
    </location>
</feature>
<feature type="region of interest" description="Disordered" evidence="2">
    <location>
        <begin position="39"/>
        <end position="161"/>
    </location>
</feature>
<dbReference type="RefSeq" id="XP_007725083.1">
    <property type="nucleotide sequence ID" value="XM_007726893.1"/>
</dbReference>
<dbReference type="EMBL" id="AMWN01000005">
    <property type="protein sequence ID" value="EXJ85645.1"/>
    <property type="molecule type" value="Genomic_DNA"/>
</dbReference>
<organism evidence="3 4">
    <name type="scientific">Capronia coronata CBS 617.96</name>
    <dbReference type="NCBI Taxonomy" id="1182541"/>
    <lineage>
        <taxon>Eukaryota</taxon>
        <taxon>Fungi</taxon>
        <taxon>Dikarya</taxon>
        <taxon>Ascomycota</taxon>
        <taxon>Pezizomycotina</taxon>
        <taxon>Eurotiomycetes</taxon>
        <taxon>Chaetothyriomycetidae</taxon>
        <taxon>Chaetothyriales</taxon>
        <taxon>Herpotrichiellaceae</taxon>
        <taxon>Capronia</taxon>
    </lineage>
</organism>
<dbReference type="OrthoDB" id="5367052at2759"/>
<name>W9Y7M8_9EURO</name>
<feature type="compositionally biased region" description="Polar residues" evidence="2">
    <location>
        <begin position="463"/>
        <end position="481"/>
    </location>
</feature>